<evidence type="ECO:0000256" key="3">
    <source>
        <dbReference type="ARBA" id="ARBA00022692"/>
    </source>
</evidence>
<dbReference type="AlphaFoldDB" id="A0A2T8HXL3"/>
<evidence type="ECO:0000313" key="8">
    <source>
        <dbReference type="Proteomes" id="UP000245911"/>
    </source>
</evidence>
<evidence type="ECO:0000256" key="4">
    <source>
        <dbReference type="ARBA" id="ARBA00022989"/>
    </source>
</evidence>
<dbReference type="OrthoDB" id="9034298at2"/>
<dbReference type="RefSeq" id="WP_116556567.1">
    <property type="nucleotide sequence ID" value="NZ_JBLWXM010000021.1"/>
</dbReference>
<dbReference type="PANTHER" id="PTHR30482:SF10">
    <property type="entry name" value="HIGH-AFFINITY BRANCHED-CHAIN AMINO ACID TRANSPORT PROTEIN BRAE"/>
    <property type="match status" value="1"/>
</dbReference>
<keyword evidence="3 6" id="KW-0812">Transmembrane</keyword>
<feature type="transmembrane region" description="Helical" evidence="6">
    <location>
        <begin position="160"/>
        <end position="185"/>
    </location>
</feature>
<evidence type="ECO:0000256" key="1">
    <source>
        <dbReference type="ARBA" id="ARBA00004651"/>
    </source>
</evidence>
<accession>A0A2T8HXL3</accession>
<sequence>MLLRLPILLSLAFGLLLLLAPLALDDWRLSQLAQLLTYGIFALSLSFIWGQVGILCFGQAIFFGTGAYVMALVTLGKLPWLGESQILGLLLATLAAGGVAFILGLFLFGGRGITGAHLAVVTLCAAVVIEIATGRWGFVGGYNGLRGVPPLTTPWPRDDIYLSGLETYFLIFAVLAAVYFLLLWLTRTPFGTLLAAIRSNEERTRFLGFDVTMAKLFAFFLSGMVAGLAGGLFAAQFGFVSPQLIGFALSTEVLIWVAVGGRGVLLAAVAGALLVRWGEDQLSDQIGQYWLLATGLLFIVIVVIAPRGLFGRILDLSPHRKS</sequence>
<evidence type="ECO:0000256" key="5">
    <source>
        <dbReference type="ARBA" id="ARBA00023136"/>
    </source>
</evidence>
<feature type="transmembrane region" description="Helical" evidence="6">
    <location>
        <begin position="253"/>
        <end position="277"/>
    </location>
</feature>
<protein>
    <submittedName>
        <fullName evidence="7">Branched-chain amino acid ABC transporter permease</fullName>
    </submittedName>
</protein>
<keyword evidence="8" id="KW-1185">Reference proteome</keyword>
<dbReference type="GO" id="GO:0015658">
    <property type="term" value="F:branched-chain amino acid transmembrane transporter activity"/>
    <property type="evidence" value="ECO:0007669"/>
    <property type="project" value="InterPro"/>
</dbReference>
<evidence type="ECO:0000256" key="6">
    <source>
        <dbReference type="SAM" id="Phobius"/>
    </source>
</evidence>
<keyword evidence="2" id="KW-1003">Cell membrane</keyword>
<organism evidence="7 8">
    <name type="scientific">Pararhodobacter oceanensis</name>
    <dbReference type="NCBI Taxonomy" id="2172121"/>
    <lineage>
        <taxon>Bacteria</taxon>
        <taxon>Pseudomonadati</taxon>
        <taxon>Pseudomonadota</taxon>
        <taxon>Alphaproteobacteria</taxon>
        <taxon>Rhodobacterales</taxon>
        <taxon>Paracoccaceae</taxon>
        <taxon>Pararhodobacter</taxon>
    </lineage>
</organism>
<keyword evidence="5 6" id="KW-0472">Membrane</keyword>
<feature type="transmembrane region" description="Helical" evidence="6">
    <location>
        <begin position="206"/>
        <end position="233"/>
    </location>
</feature>
<dbReference type="InterPro" id="IPR043428">
    <property type="entry name" value="LivM-like"/>
</dbReference>
<comment type="caution">
    <text evidence="7">The sequence shown here is derived from an EMBL/GenBank/DDBJ whole genome shotgun (WGS) entry which is preliminary data.</text>
</comment>
<reference evidence="7 8" key="1">
    <citation type="submission" date="2018-04" db="EMBL/GenBank/DDBJ databases">
        <title>Pararhodobacter oceanense sp. nov., isolated from marine intertidal sediment.</title>
        <authorList>
            <person name="Wang X.-L."/>
            <person name="Du Z.-J."/>
        </authorList>
    </citation>
    <scope>NUCLEOTIDE SEQUENCE [LARGE SCALE GENOMIC DNA]</scope>
    <source>
        <strain evidence="7 8">AM505</strain>
    </source>
</reference>
<dbReference type="Pfam" id="PF02653">
    <property type="entry name" value="BPD_transp_2"/>
    <property type="match status" value="1"/>
</dbReference>
<dbReference type="CDD" id="cd06581">
    <property type="entry name" value="TM_PBP1_LivM_like"/>
    <property type="match status" value="1"/>
</dbReference>
<name>A0A2T8HXL3_9RHOB</name>
<feature type="transmembrane region" description="Helical" evidence="6">
    <location>
        <begin position="289"/>
        <end position="310"/>
    </location>
</feature>
<gene>
    <name evidence="7" type="ORF">DDE20_00930</name>
</gene>
<dbReference type="PANTHER" id="PTHR30482">
    <property type="entry name" value="HIGH-AFFINITY BRANCHED-CHAIN AMINO ACID TRANSPORT SYSTEM PERMEASE"/>
    <property type="match status" value="1"/>
</dbReference>
<comment type="subcellular location">
    <subcellularLocation>
        <location evidence="1">Cell membrane</location>
        <topology evidence="1">Multi-pass membrane protein</topology>
    </subcellularLocation>
</comment>
<evidence type="ECO:0000313" key="7">
    <source>
        <dbReference type="EMBL" id="PVH30163.1"/>
    </source>
</evidence>
<feature type="transmembrane region" description="Helical" evidence="6">
    <location>
        <begin position="61"/>
        <end position="80"/>
    </location>
</feature>
<feature type="transmembrane region" description="Helical" evidence="6">
    <location>
        <begin position="86"/>
        <end position="108"/>
    </location>
</feature>
<proteinExistence type="predicted"/>
<evidence type="ECO:0000256" key="2">
    <source>
        <dbReference type="ARBA" id="ARBA00022475"/>
    </source>
</evidence>
<feature type="transmembrane region" description="Helical" evidence="6">
    <location>
        <begin position="35"/>
        <end position="54"/>
    </location>
</feature>
<dbReference type="InterPro" id="IPR001851">
    <property type="entry name" value="ABC_transp_permease"/>
</dbReference>
<dbReference type="EMBL" id="QDKM01000001">
    <property type="protein sequence ID" value="PVH30163.1"/>
    <property type="molecule type" value="Genomic_DNA"/>
</dbReference>
<keyword evidence="4 6" id="KW-1133">Transmembrane helix</keyword>
<dbReference type="GO" id="GO:0005886">
    <property type="term" value="C:plasma membrane"/>
    <property type="evidence" value="ECO:0007669"/>
    <property type="project" value="UniProtKB-SubCell"/>
</dbReference>
<dbReference type="Proteomes" id="UP000245911">
    <property type="component" value="Unassembled WGS sequence"/>
</dbReference>
<feature type="transmembrane region" description="Helical" evidence="6">
    <location>
        <begin position="120"/>
        <end position="140"/>
    </location>
</feature>